<dbReference type="Pfam" id="PF09619">
    <property type="entry name" value="YscW"/>
    <property type="match status" value="1"/>
</dbReference>
<dbReference type="RefSeq" id="WP_176613029.1">
    <property type="nucleotide sequence ID" value="NZ_JABXXR010000025.1"/>
</dbReference>
<accession>A0A850PAT4</accession>
<dbReference type="InterPro" id="IPR039366">
    <property type="entry name" value="Pilotin"/>
</dbReference>
<keyword evidence="1" id="KW-0732">Signal</keyword>
<evidence type="ECO:0000313" key="3">
    <source>
        <dbReference type="EMBL" id="NVN40053.1"/>
    </source>
</evidence>
<dbReference type="AlphaFoldDB" id="A0A850PAT4"/>
<dbReference type="Proteomes" id="UP000585665">
    <property type="component" value="Unassembled WGS sequence"/>
</dbReference>
<dbReference type="Pfam" id="PF03724">
    <property type="entry name" value="META"/>
    <property type="match status" value="1"/>
</dbReference>
<protein>
    <submittedName>
        <fullName evidence="3">META domain-containing protein</fullName>
    </submittedName>
</protein>
<dbReference type="EMBL" id="JABXXR010000025">
    <property type="protein sequence ID" value="NVN40053.1"/>
    <property type="molecule type" value="Genomic_DNA"/>
</dbReference>
<dbReference type="PANTHER" id="PTHR35535:SF1">
    <property type="entry name" value="HEAT SHOCK PROTEIN HSLJ"/>
    <property type="match status" value="1"/>
</dbReference>
<comment type="caution">
    <text evidence="3">The sequence shown here is derived from an EMBL/GenBank/DDBJ whole genome shotgun (WGS) entry which is preliminary data.</text>
</comment>
<feature type="domain" description="DUF306" evidence="2">
    <location>
        <begin position="154"/>
        <end position="254"/>
    </location>
</feature>
<evidence type="ECO:0000256" key="1">
    <source>
        <dbReference type="SAM" id="SignalP"/>
    </source>
</evidence>
<reference evidence="3 4" key="1">
    <citation type="submission" date="2020-06" db="EMBL/GenBank/DDBJ databases">
        <title>Description of novel acetic acid bacteria.</title>
        <authorList>
            <person name="Sombolestani A."/>
        </authorList>
    </citation>
    <scope>NUCLEOTIDE SEQUENCE [LARGE SCALE GENOMIC DNA]</scope>
    <source>
        <strain evidence="3 4">LMG 27010</strain>
    </source>
</reference>
<evidence type="ECO:0000313" key="4">
    <source>
        <dbReference type="Proteomes" id="UP000585665"/>
    </source>
</evidence>
<gene>
    <name evidence="3" type="ORF">HUK82_05675</name>
</gene>
<dbReference type="InterPro" id="IPR053147">
    <property type="entry name" value="Hsp_HslJ-like"/>
</dbReference>
<dbReference type="InterPro" id="IPR038670">
    <property type="entry name" value="HslJ-like_sf"/>
</dbReference>
<feature type="chain" id="PRO_5032650110" evidence="1">
    <location>
        <begin position="26"/>
        <end position="256"/>
    </location>
</feature>
<organism evidence="3 4">
    <name type="scientific">Ameyamaea chiangmaiensis</name>
    <dbReference type="NCBI Taxonomy" id="442969"/>
    <lineage>
        <taxon>Bacteria</taxon>
        <taxon>Pseudomonadati</taxon>
        <taxon>Pseudomonadota</taxon>
        <taxon>Alphaproteobacteria</taxon>
        <taxon>Acetobacterales</taxon>
        <taxon>Acetobacteraceae</taxon>
        <taxon>Ameyamaea</taxon>
    </lineage>
</organism>
<sequence>MMSARAVLPALAALLSTTIAVPAMAANSTQPAIPGTYAVLRGAVQFQSATTLPDNAVMTVTLVDITTPGNPVPLVRTDFPALNAASLVFDLPYDPASIKPAHSYGVSARITADDRILLDSGDPQPVLAGGTDHPVVWVHGVATDAGSASDGVTGVWQLSVLNGEAVGAGTAITLGADGAVSGSTGCNRVMGKAAITGDSVRFGPLMTTRMACAPAAMKREQAFLTAMDATRFWRVNGPELVLSDATRRPVLIFRKS</sequence>
<dbReference type="InterPro" id="IPR005184">
    <property type="entry name" value="DUF306_Meta_HslJ"/>
</dbReference>
<feature type="signal peptide" evidence="1">
    <location>
        <begin position="1"/>
        <end position="25"/>
    </location>
</feature>
<dbReference type="Gene3D" id="2.40.128.270">
    <property type="match status" value="1"/>
</dbReference>
<name>A0A850PAT4_9PROT</name>
<evidence type="ECO:0000259" key="2">
    <source>
        <dbReference type="Pfam" id="PF03724"/>
    </source>
</evidence>
<dbReference type="PANTHER" id="PTHR35535">
    <property type="entry name" value="HEAT SHOCK PROTEIN HSLJ"/>
    <property type="match status" value="1"/>
</dbReference>
<proteinExistence type="predicted"/>
<keyword evidence="4" id="KW-1185">Reference proteome</keyword>